<reference evidence="8" key="1">
    <citation type="submission" date="2023-08" db="EMBL/GenBank/DDBJ databases">
        <authorList>
            <person name="Messyasz A."/>
            <person name="Mannisto M.K."/>
            <person name="Kerkhof L.J."/>
            <person name="Haggblom M."/>
        </authorList>
    </citation>
    <scope>NUCLEOTIDE SEQUENCE</scope>
    <source>
        <strain evidence="8">X5P6</strain>
    </source>
</reference>
<dbReference type="Gene3D" id="1.10.357.10">
    <property type="entry name" value="Tetracycline Repressor, domain 2"/>
    <property type="match status" value="1"/>
</dbReference>
<dbReference type="GO" id="GO:0003700">
    <property type="term" value="F:DNA-binding transcription factor activity"/>
    <property type="evidence" value="ECO:0007669"/>
    <property type="project" value="TreeGrafter"/>
</dbReference>
<gene>
    <name evidence="8" type="ORF">RBB77_04570</name>
</gene>
<dbReference type="InterPro" id="IPR009057">
    <property type="entry name" value="Homeodomain-like_sf"/>
</dbReference>
<dbReference type="PRINTS" id="PR00400">
    <property type="entry name" value="TETREPRESSOR"/>
</dbReference>
<dbReference type="InterPro" id="IPR050109">
    <property type="entry name" value="HTH-type_TetR-like_transc_reg"/>
</dbReference>
<accession>A0AAU7ZT76</accession>
<dbReference type="SUPFAM" id="SSF48498">
    <property type="entry name" value="Tetracyclin repressor-like, C-terminal domain"/>
    <property type="match status" value="1"/>
</dbReference>
<dbReference type="InterPro" id="IPR004111">
    <property type="entry name" value="Repressor_TetR_C"/>
</dbReference>
<dbReference type="AlphaFoldDB" id="A0AAU7ZT76"/>
<dbReference type="PANTHER" id="PTHR30055">
    <property type="entry name" value="HTH-TYPE TRANSCRIPTIONAL REGULATOR RUTR"/>
    <property type="match status" value="1"/>
</dbReference>
<keyword evidence="3" id="KW-0805">Transcription regulation</keyword>
<dbReference type="SUPFAM" id="SSF46689">
    <property type="entry name" value="Homeodomain-like"/>
    <property type="match status" value="1"/>
</dbReference>
<dbReference type="EMBL" id="CP132942">
    <property type="protein sequence ID" value="XCB34172.1"/>
    <property type="molecule type" value="Genomic_DNA"/>
</dbReference>
<dbReference type="Gene3D" id="1.10.10.60">
    <property type="entry name" value="Homeodomain-like"/>
    <property type="match status" value="1"/>
</dbReference>
<dbReference type="KEGG" id="tpsc:RBB77_04570"/>
<evidence type="ECO:0000256" key="2">
    <source>
        <dbReference type="ARBA" id="ARBA00022491"/>
    </source>
</evidence>
<dbReference type="RefSeq" id="WP_353065057.1">
    <property type="nucleotide sequence ID" value="NZ_CP132942.1"/>
</dbReference>
<dbReference type="InterPro" id="IPR003012">
    <property type="entry name" value="Tet_transcr_reg_TetR"/>
</dbReference>
<sequence>MSRKNTNLSRETIAAAALEIADKEGFDAVSMRRIAQELNVGTMSLYYYVKTKDDLIAVMDDALLGEALLPKVPKGWQEAMMEIARHTHALFLRHPWALVSMLSAPPGLNAMRHMEQCLEALAEIHMTNSEKLALLATVDDFVFGHALRETANDTAIDTEFAAAQLATGAFPRIAKIFAKGRIETRKGRFEQGLQALLNGLPHPDSAKKKSRKKKE</sequence>
<dbReference type="PRINTS" id="PR00455">
    <property type="entry name" value="HTHTETR"/>
</dbReference>
<evidence type="ECO:0000256" key="6">
    <source>
        <dbReference type="PROSITE-ProRule" id="PRU00335"/>
    </source>
</evidence>
<proteinExistence type="predicted"/>
<evidence type="ECO:0000256" key="5">
    <source>
        <dbReference type="ARBA" id="ARBA00023163"/>
    </source>
</evidence>
<keyword evidence="5" id="KW-0804">Transcription</keyword>
<comment type="function">
    <text evidence="1">TetR is the repressor of the tetracycline resistance element; its N-terminal region forms a helix-turn-helix structure and binds DNA. Binding of tetracycline to TetR reduces the repressor affinity for the tetracycline resistance gene (tetA) promoter operator sites.</text>
</comment>
<feature type="DNA-binding region" description="H-T-H motif" evidence="6">
    <location>
        <begin position="30"/>
        <end position="49"/>
    </location>
</feature>
<name>A0AAU7ZT76_9BACT</name>
<protein>
    <submittedName>
        <fullName evidence="8">TetR/AcrR family transcriptional regulator</fullName>
    </submittedName>
</protein>
<dbReference type="Pfam" id="PF02909">
    <property type="entry name" value="TetR_C_1"/>
    <property type="match status" value="1"/>
</dbReference>
<dbReference type="GO" id="GO:0045892">
    <property type="term" value="P:negative regulation of DNA-templated transcription"/>
    <property type="evidence" value="ECO:0007669"/>
    <property type="project" value="InterPro"/>
</dbReference>
<reference evidence="8" key="2">
    <citation type="journal article" date="2024" name="Environ. Microbiol.">
        <title>Genome analysis and description of Tunturibacter gen. nov. expands the diversity of Terriglobia in tundra soils.</title>
        <authorList>
            <person name="Messyasz A."/>
            <person name="Mannisto M.K."/>
            <person name="Kerkhof L.J."/>
            <person name="Haggblom M.M."/>
        </authorList>
    </citation>
    <scope>NUCLEOTIDE SEQUENCE</scope>
    <source>
        <strain evidence="8">X5P6</strain>
    </source>
</reference>
<dbReference type="InterPro" id="IPR036271">
    <property type="entry name" value="Tet_transcr_reg_TetR-rel_C_sf"/>
</dbReference>
<evidence type="ECO:0000256" key="4">
    <source>
        <dbReference type="ARBA" id="ARBA00023125"/>
    </source>
</evidence>
<dbReference type="PANTHER" id="PTHR30055:SF151">
    <property type="entry name" value="TRANSCRIPTIONAL REGULATORY PROTEIN"/>
    <property type="match status" value="1"/>
</dbReference>
<dbReference type="GO" id="GO:0000976">
    <property type="term" value="F:transcription cis-regulatory region binding"/>
    <property type="evidence" value="ECO:0007669"/>
    <property type="project" value="TreeGrafter"/>
</dbReference>
<organism evidence="8">
    <name type="scientific">Tunturiibacter psychrotolerans</name>
    <dbReference type="NCBI Taxonomy" id="3069686"/>
    <lineage>
        <taxon>Bacteria</taxon>
        <taxon>Pseudomonadati</taxon>
        <taxon>Acidobacteriota</taxon>
        <taxon>Terriglobia</taxon>
        <taxon>Terriglobales</taxon>
        <taxon>Acidobacteriaceae</taxon>
        <taxon>Tunturiibacter</taxon>
    </lineage>
</organism>
<keyword evidence="2" id="KW-0678">Repressor</keyword>
<evidence type="ECO:0000313" key="8">
    <source>
        <dbReference type="EMBL" id="XCB34172.1"/>
    </source>
</evidence>
<evidence type="ECO:0000259" key="7">
    <source>
        <dbReference type="PROSITE" id="PS50977"/>
    </source>
</evidence>
<evidence type="ECO:0000256" key="3">
    <source>
        <dbReference type="ARBA" id="ARBA00023015"/>
    </source>
</evidence>
<dbReference type="PROSITE" id="PS50977">
    <property type="entry name" value="HTH_TETR_2"/>
    <property type="match status" value="1"/>
</dbReference>
<feature type="domain" description="HTH tetR-type" evidence="7">
    <location>
        <begin position="7"/>
        <end position="67"/>
    </location>
</feature>
<evidence type="ECO:0000256" key="1">
    <source>
        <dbReference type="ARBA" id="ARBA00002856"/>
    </source>
</evidence>
<keyword evidence="4 6" id="KW-0238">DNA-binding</keyword>
<dbReference type="InterPro" id="IPR001647">
    <property type="entry name" value="HTH_TetR"/>
</dbReference>
<dbReference type="Pfam" id="PF00440">
    <property type="entry name" value="TetR_N"/>
    <property type="match status" value="1"/>
</dbReference>
<dbReference type="GO" id="GO:0046677">
    <property type="term" value="P:response to antibiotic"/>
    <property type="evidence" value="ECO:0007669"/>
    <property type="project" value="InterPro"/>
</dbReference>